<feature type="compositionally biased region" description="Basic residues" evidence="7">
    <location>
        <begin position="1"/>
        <end position="14"/>
    </location>
</feature>
<keyword evidence="8" id="KW-0812">Transmembrane</keyword>
<dbReference type="InterPro" id="IPR003599">
    <property type="entry name" value="Ig_sub"/>
</dbReference>
<dbReference type="Ensembl" id="ENSECRT00000028832.1">
    <property type="protein sequence ID" value="ENSECRP00000028245.1"/>
    <property type="gene ID" value="ENSECRG00000019104.1"/>
</dbReference>
<dbReference type="GO" id="GO:0009897">
    <property type="term" value="C:external side of plasma membrane"/>
    <property type="evidence" value="ECO:0007669"/>
    <property type="project" value="TreeGrafter"/>
</dbReference>
<keyword evidence="2" id="KW-0732">Signal</keyword>
<feature type="transmembrane region" description="Helical" evidence="8">
    <location>
        <begin position="160"/>
        <end position="181"/>
    </location>
</feature>
<dbReference type="SMART" id="SM00406">
    <property type="entry name" value="IGv"/>
    <property type="match status" value="1"/>
</dbReference>
<evidence type="ECO:0000313" key="10">
    <source>
        <dbReference type="Ensembl" id="ENSECRP00000028245.1"/>
    </source>
</evidence>
<reference evidence="10" key="2">
    <citation type="submission" date="2025-09" db="UniProtKB">
        <authorList>
            <consortium name="Ensembl"/>
        </authorList>
    </citation>
    <scope>IDENTIFICATION</scope>
</reference>
<dbReference type="GO" id="GO:0050852">
    <property type="term" value="P:T cell receptor signaling pathway"/>
    <property type="evidence" value="ECO:0007669"/>
    <property type="project" value="TreeGrafter"/>
</dbReference>
<comment type="subcellular location">
    <subcellularLocation>
        <location evidence="1">Membrane</location>
    </subcellularLocation>
</comment>
<evidence type="ECO:0000256" key="6">
    <source>
        <dbReference type="ARBA" id="ARBA00023319"/>
    </source>
</evidence>
<dbReference type="Proteomes" id="UP000694620">
    <property type="component" value="Unassembled WGS sequence"/>
</dbReference>
<dbReference type="GO" id="GO:0001817">
    <property type="term" value="P:regulation of cytokine production"/>
    <property type="evidence" value="ECO:0007669"/>
    <property type="project" value="TreeGrafter"/>
</dbReference>
<dbReference type="InterPro" id="IPR050504">
    <property type="entry name" value="IgSF_BTN/MOG"/>
</dbReference>
<dbReference type="PROSITE" id="PS50835">
    <property type="entry name" value="IG_LIKE"/>
    <property type="match status" value="1"/>
</dbReference>
<dbReference type="PANTHER" id="PTHR24100">
    <property type="entry name" value="BUTYROPHILIN"/>
    <property type="match status" value="1"/>
</dbReference>
<dbReference type="SUPFAM" id="SSF48726">
    <property type="entry name" value="Immunoglobulin"/>
    <property type="match status" value="1"/>
</dbReference>
<name>A0A8C4TEN4_ERPCA</name>
<dbReference type="AlphaFoldDB" id="A0A8C4TEN4"/>
<keyword evidence="11" id="KW-1185">Reference proteome</keyword>
<evidence type="ECO:0000256" key="3">
    <source>
        <dbReference type="ARBA" id="ARBA00023136"/>
    </source>
</evidence>
<dbReference type="SMART" id="SM00409">
    <property type="entry name" value="IG"/>
    <property type="match status" value="1"/>
</dbReference>
<organism evidence="10 11">
    <name type="scientific">Erpetoichthys calabaricus</name>
    <name type="common">Rope fish</name>
    <name type="synonym">Calamoichthys calabaricus</name>
    <dbReference type="NCBI Taxonomy" id="27687"/>
    <lineage>
        <taxon>Eukaryota</taxon>
        <taxon>Metazoa</taxon>
        <taxon>Chordata</taxon>
        <taxon>Craniata</taxon>
        <taxon>Vertebrata</taxon>
        <taxon>Euteleostomi</taxon>
        <taxon>Actinopterygii</taxon>
        <taxon>Polypteriformes</taxon>
        <taxon>Polypteridae</taxon>
        <taxon>Erpetoichthys</taxon>
    </lineage>
</organism>
<keyword evidence="5" id="KW-0325">Glycoprotein</keyword>
<evidence type="ECO:0000259" key="9">
    <source>
        <dbReference type="PROSITE" id="PS50835"/>
    </source>
</evidence>
<protein>
    <recommendedName>
        <fullName evidence="9">Ig-like domain-containing protein</fullName>
    </recommendedName>
</protein>
<feature type="domain" description="Ig-like" evidence="9">
    <location>
        <begin position="14"/>
        <end position="115"/>
    </location>
</feature>
<dbReference type="InterPro" id="IPR036179">
    <property type="entry name" value="Ig-like_dom_sf"/>
</dbReference>
<dbReference type="FunFam" id="2.60.40.10:FF:000142">
    <property type="entry name" value="V-set domain-containing T-cell activation inhibitor 1"/>
    <property type="match status" value="1"/>
</dbReference>
<dbReference type="GO" id="GO:0005102">
    <property type="term" value="F:signaling receptor binding"/>
    <property type="evidence" value="ECO:0007669"/>
    <property type="project" value="TreeGrafter"/>
</dbReference>
<keyword evidence="8" id="KW-1133">Transmembrane helix</keyword>
<keyword evidence="6" id="KW-0393">Immunoglobulin domain</keyword>
<keyword evidence="3 8" id="KW-0472">Membrane</keyword>
<dbReference type="Pfam" id="PF07686">
    <property type="entry name" value="V-set"/>
    <property type="match status" value="1"/>
</dbReference>
<dbReference type="Gene3D" id="2.60.40.10">
    <property type="entry name" value="Immunoglobulins"/>
    <property type="match status" value="1"/>
</dbReference>
<reference evidence="10" key="1">
    <citation type="submission" date="2025-08" db="UniProtKB">
        <authorList>
            <consortium name="Ensembl"/>
        </authorList>
    </citation>
    <scope>IDENTIFICATION</scope>
</reference>
<evidence type="ECO:0000256" key="5">
    <source>
        <dbReference type="ARBA" id="ARBA00023180"/>
    </source>
</evidence>
<evidence type="ECO:0000313" key="11">
    <source>
        <dbReference type="Proteomes" id="UP000694620"/>
    </source>
</evidence>
<proteinExistence type="predicted"/>
<sequence length="190" mass="22064">MGIKVQGKRKRGRPQHPVTVPNAPVTALVGESVILPCHLSAEISAVEKEVRWYRVRNNKFSIVLSYVTKKSIPEIRNEEYSDRVNFFIQEMEKGNASLQMKNTAFSDEGEYKCCVISDNLHCKNVKLLVPGNMIKYYLSLKHVERTCVLDRYFINPKGKFTIFVISITLHLFTVYFSHFYFNFSNHDFET</sequence>
<evidence type="ECO:0000256" key="4">
    <source>
        <dbReference type="ARBA" id="ARBA00023157"/>
    </source>
</evidence>
<evidence type="ECO:0000256" key="8">
    <source>
        <dbReference type="SAM" id="Phobius"/>
    </source>
</evidence>
<dbReference type="GO" id="GO:1903037">
    <property type="term" value="P:regulation of leukocyte cell-cell adhesion"/>
    <property type="evidence" value="ECO:0007669"/>
    <property type="project" value="UniProtKB-ARBA"/>
</dbReference>
<dbReference type="GO" id="GO:0050863">
    <property type="term" value="P:regulation of T cell activation"/>
    <property type="evidence" value="ECO:0007669"/>
    <property type="project" value="UniProtKB-ARBA"/>
</dbReference>
<evidence type="ECO:0000256" key="7">
    <source>
        <dbReference type="SAM" id="MobiDB-lite"/>
    </source>
</evidence>
<feature type="region of interest" description="Disordered" evidence="7">
    <location>
        <begin position="1"/>
        <end position="21"/>
    </location>
</feature>
<accession>A0A8C4TEN4</accession>
<dbReference type="InterPro" id="IPR013106">
    <property type="entry name" value="Ig_V-set"/>
</dbReference>
<dbReference type="InterPro" id="IPR013783">
    <property type="entry name" value="Ig-like_fold"/>
</dbReference>
<dbReference type="GeneTree" id="ENSGT01120000271914"/>
<evidence type="ECO:0000256" key="2">
    <source>
        <dbReference type="ARBA" id="ARBA00022729"/>
    </source>
</evidence>
<dbReference type="InterPro" id="IPR007110">
    <property type="entry name" value="Ig-like_dom"/>
</dbReference>
<keyword evidence="4" id="KW-1015">Disulfide bond</keyword>
<evidence type="ECO:0000256" key="1">
    <source>
        <dbReference type="ARBA" id="ARBA00004370"/>
    </source>
</evidence>